<protein>
    <recommendedName>
        <fullName evidence="5 18">NADH-ubiquinone oxidoreductase chain 2</fullName>
        <ecNumber evidence="4 18">7.1.1.2</ecNumber>
    </recommendedName>
</protein>
<comment type="function">
    <text evidence="1">Core subunit of the mitochondrial membrane respiratory chain NADH dehydrogenase (Complex I) that is believed to belong to the minimal assembly required for catalysis. Complex I functions in the transfer of electrons from NADH to the respiratory chain. The immediate electron acceptor for the enzyme is believed to be ubiquinone.</text>
</comment>
<geneLocation type="mitochondrion" evidence="20"/>
<evidence type="ECO:0000256" key="14">
    <source>
        <dbReference type="ARBA" id="ARBA00023075"/>
    </source>
</evidence>
<feature type="transmembrane region" description="Helical" evidence="18">
    <location>
        <begin position="129"/>
        <end position="152"/>
    </location>
</feature>
<keyword evidence="15 18" id="KW-0496">Mitochondrion</keyword>
<evidence type="ECO:0000256" key="12">
    <source>
        <dbReference type="ARBA" id="ARBA00022989"/>
    </source>
</evidence>
<evidence type="ECO:0000256" key="4">
    <source>
        <dbReference type="ARBA" id="ARBA00012944"/>
    </source>
</evidence>
<evidence type="ECO:0000259" key="19">
    <source>
        <dbReference type="Pfam" id="PF00361"/>
    </source>
</evidence>
<dbReference type="InterPro" id="IPR003917">
    <property type="entry name" value="NADH_UbQ_OxRdtase_chain2"/>
</dbReference>
<feature type="transmembrane region" description="Helical" evidence="18">
    <location>
        <begin position="188"/>
        <end position="206"/>
    </location>
</feature>
<keyword evidence="13 18" id="KW-0520">NAD</keyword>
<keyword evidence="11 18" id="KW-0249">Electron transport</keyword>
<keyword evidence="9 18" id="KW-0999">Mitochondrion inner membrane</keyword>
<comment type="catalytic activity">
    <reaction evidence="17 18">
        <text>a ubiquinone + NADH + 5 H(+)(in) = a ubiquinol + NAD(+) + 4 H(+)(out)</text>
        <dbReference type="Rhea" id="RHEA:29091"/>
        <dbReference type="Rhea" id="RHEA-COMP:9565"/>
        <dbReference type="Rhea" id="RHEA-COMP:9566"/>
        <dbReference type="ChEBI" id="CHEBI:15378"/>
        <dbReference type="ChEBI" id="CHEBI:16389"/>
        <dbReference type="ChEBI" id="CHEBI:17976"/>
        <dbReference type="ChEBI" id="CHEBI:57540"/>
        <dbReference type="ChEBI" id="CHEBI:57945"/>
        <dbReference type="EC" id="7.1.1.2"/>
    </reaction>
</comment>
<dbReference type="GO" id="GO:0008137">
    <property type="term" value="F:NADH dehydrogenase (ubiquinone) activity"/>
    <property type="evidence" value="ECO:0007669"/>
    <property type="project" value="UniProtKB-EC"/>
</dbReference>
<reference evidence="20" key="1">
    <citation type="submission" date="2015-09" db="EMBL/GenBank/DDBJ databases">
        <title>Capturing the unknown biodiversity of arthropods in tropical forests using metagenomics.</title>
        <authorList>
            <person name="Andujar C."/>
            <person name="Creedy T.J."/>
            <person name="Garner B."/>
            <person name="Canty R."/>
            <person name="Warner H.B."/>
            <person name="Lipecki J."/>
            <person name="Crampton-Platt A."/>
            <person name="Gabrielli M."/>
            <person name="Croydon-Veleslavov I.A."/>
            <person name="Lim J.L."/>
            <person name="Linard B."/>
            <person name="Vogler A."/>
        </authorList>
    </citation>
    <scope>NUCLEOTIDE SEQUENCE</scope>
</reference>
<keyword evidence="6" id="KW-0813">Transport</keyword>
<evidence type="ECO:0000256" key="16">
    <source>
        <dbReference type="ARBA" id="ARBA00023136"/>
    </source>
</evidence>
<evidence type="ECO:0000256" key="13">
    <source>
        <dbReference type="ARBA" id="ARBA00023027"/>
    </source>
</evidence>
<evidence type="ECO:0000256" key="5">
    <source>
        <dbReference type="ARBA" id="ARBA00021008"/>
    </source>
</evidence>
<feature type="domain" description="NADH:quinone oxidoreductase/Mrp antiporter transmembrane" evidence="19">
    <location>
        <begin position="20"/>
        <end position="271"/>
    </location>
</feature>
<keyword evidence="10 18" id="KW-1278">Translocase</keyword>
<evidence type="ECO:0000256" key="1">
    <source>
        <dbReference type="ARBA" id="ARBA00003257"/>
    </source>
</evidence>
<dbReference type="InterPro" id="IPR050175">
    <property type="entry name" value="Complex_I_Subunit_2"/>
</dbReference>
<evidence type="ECO:0000256" key="10">
    <source>
        <dbReference type="ARBA" id="ARBA00022967"/>
    </source>
</evidence>
<dbReference type="AlphaFoldDB" id="A0A126TGG6"/>
<name>A0A126TGG6_9COLE</name>
<evidence type="ECO:0000256" key="7">
    <source>
        <dbReference type="ARBA" id="ARBA00022660"/>
    </source>
</evidence>
<dbReference type="GO" id="GO:0005743">
    <property type="term" value="C:mitochondrial inner membrane"/>
    <property type="evidence" value="ECO:0007669"/>
    <property type="project" value="UniProtKB-SubCell"/>
</dbReference>
<keyword evidence="7 18" id="KW-0679">Respiratory chain</keyword>
<evidence type="ECO:0000313" key="20">
    <source>
        <dbReference type="EMBL" id="AML26717.1"/>
    </source>
</evidence>
<dbReference type="PANTHER" id="PTHR46552">
    <property type="entry name" value="NADH-UBIQUINONE OXIDOREDUCTASE CHAIN 2"/>
    <property type="match status" value="1"/>
</dbReference>
<evidence type="ECO:0000256" key="17">
    <source>
        <dbReference type="ARBA" id="ARBA00049551"/>
    </source>
</evidence>
<evidence type="ECO:0000256" key="2">
    <source>
        <dbReference type="ARBA" id="ARBA00004448"/>
    </source>
</evidence>
<dbReference type="PANTHER" id="PTHR46552:SF1">
    <property type="entry name" value="NADH-UBIQUINONE OXIDOREDUCTASE CHAIN 2"/>
    <property type="match status" value="1"/>
</dbReference>
<dbReference type="GO" id="GO:0006120">
    <property type="term" value="P:mitochondrial electron transport, NADH to ubiquinone"/>
    <property type="evidence" value="ECO:0007669"/>
    <property type="project" value="InterPro"/>
</dbReference>
<evidence type="ECO:0000256" key="11">
    <source>
        <dbReference type="ARBA" id="ARBA00022982"/>
    </source>
</evidence>
<dbReference type="PRINTS" id="PR01436">
    <property type="entry name" value="NADHDHGNASE2"/>
</dbReference>
<gene>
    <name evidence="20" type="primary">ND2</name>
</gene>
<proteinExistence type="inferred from homology"/>
<sequence>MHKALFALTLITGTIMSISSNTWFGIWMGLEINLLSIIPLMSKPNSPISAESSIKYFITQALASSVLLATIISMKTMNNMASSILIESVMLTKMGAAPFHFWFPEVMEGLTWNINLIVMTWQKLAPMVILMYSPLIIKFTLMIIIASMLISGLMGINQTSLRKILAFSSINHIGWMLSTILFMETLWLIYFTVYSIIVIPIVQFMEKLNLSHIKQFMAAMDKSAIKMMFVLNFLSLGGIPPFMGFFPKWLAIQGLIENGLTLLALFMVVLTLVPLYFYTRLSLTSLVMYQQKISQEMPNTQSKSVYIMNSLSIVGLLT</sequence>
<organism evidence="20">
    <name type="scientific">Histeridae sp. BMNH 1274738</name>
    <dbReference type="NCBI Taxonomy" id="1796507"/>
    <lineage>
        <taxon>Eukaryota</taxon>
        <taxon>Metazoa</taxon>
        <taxon>Ecdysozoa</taxon>
        <taxon>Arthropoda</taxon>
        <taxon>Hexapoda</taxon>
        <taxon>Insecta</taxon>
        <taxon>Pterygota</taxon>
        <taxon>Neoptera</taxon>
        <taxon>Endopterygota</taxon>
        <taxon>Coleoptera</taxon>
        <taxon>Polyphaga</taxon>
        <taxon>Staphyliniformia</taxon>
        <taxon>Histeridae</taxon>
    </lineage>
</organism>
<evidence type="ECO:0000256" key="3">
    <source>
        <dbReference type="ARBA" id="ARBA00007012"/>
    </source>
</evidence>
<evidence type="ECO:0000256" key="9">
    <source>
        <dbReference type="ARBA" id="ARBA00022792"/>
    </source>
</evidence>
<keyword evidence="12 18" id="KW-1133">Transmembrane helix</keyword>
<accession>A0A126TGG6</accession>
<dbReference type="Pfam" id="PF00361">
    <property type="entry name" value="Proton_antipo_M"/>
    <property type="match status" value="1"/>
</dbReference>
<dbReference type="EMBL" id="KT696263">
    <property type="protein sequence ID" value="AML26717.1"/>
    <property type="molecule type" value="Genomic_DNA"/>
</dbReference>
<feature type="transmembrane region" description="Helical" evidence="18">
    <location>
        <begin position="259"/>
        <end position="278"/>
    </location>
</feature>
<comment type="similarity">
    <text evidence="3 18">Belongs to the complex I subunit 2 family.</text>
</comment>
<evidence type="ECO:0000256" key="18">
    <source>
        <dbReference type="RuleBase" id="RU003403"/>
    </source>
</evidence>
<dbReference type="EC" id="7.1.1.2" evidence="4 18"/>
<evidence type="ECO:0000256" key="15">
    <source>
        <dbReference type="ARBA" id="ARBA00023128"/>
    </source>
</evidence>
<evidence type="ECO:0000256" key="8">
    <source>
        <dbReference type="ARBA" id="ARBA00022692"/>
    </source>
</evidence>
<keyword evidence="14 18" id="KW-0830">Ubiquinone</keyword>
<comment type="subcellular location">
    <subcellularLocation>
        <location evidence="2 18">Mitochondrion inner membrane</location>
        <topology evidence="2 18">Multi-pass membrane protein</topology>
    </subcellularLocation>
</comment>
<comment type="function">
    <text evidence="18">Core subunit of the mitochondrial membrane respiratory chain NADH dehydrogenase (Complex I) which catalyzes electron transfer from NADH through the respiratory chain, using ubiquinone as an electron acceptor. Essential for the catalytic activity and assembly of complex I.</text>
</comment>
<feature type="transmembrane region" description="Helical" evidence="18">
    <location>
        <begin position="227"/>
        <end position="247"/>
    </location>
</feature>
<keyword evidence="8 18" id="KW-0812">Transmembrane</keyword>
<dbReference type="InterPro" id="IPR001750">
    <property type="entry name" value="ND/Mrp_TM"/>
</dbReference>
<keyword evidence="16 18" id="KW-0472">Membrane</keyword>
<feature type="transmembrane region" description="Helical" evidence="18">
    <location>
        <begin position="54"/>
        <end position="72"/>
    </location>
</feature>
<evidence type="ECO:0000256" key="6">
    <source>
        <dbReference type="ARBA" id="ARBA00022448"/>
    </source>
</evidence>